<evidence type="ECO:0000313" key="3">
    <source>
        <dbReference type="EMBL" id="MDC3988800.1"/>
    </source>
</evidence>
<dbReference type="RefSeq" id="WP_272459926.1">
    <property type="nucleotide sequence ID" value="NZ_JAGTJJ010000084.1"/>
</dbReference>
<dbReference type="EMBL" id="JAGTJJ010000084">
    <property type="protein sequence ID" value="MDC3988800.1"/>
    <property type="molecule type" value="Genomic_DNA"/>
</dbReference>
<keyword evidence="4" id="KW-1185">Reference proteome</keyword>
<protein>
    <submittedName>
        <fullName evidence="3">Uncharacterized protein</fullName>
    </submittedName>
</protein>
<comment type="caution">
    <text evidence="3">The sequence shown here is derived from an EMBL/GenBank/DDBJ whole genome shotgun (WGS) entry which is preliminary data.</text>
</comment>
<proteinExistence type="predicted"/>
<evidence type="ECO:0000256" key="2">
    <source>
        <dbReference type="SAM" id="Phobius"/>
    </source>
</evidence>
<evidence type="ECO:0000313" key="4">
    <source>
        <dbReference type="Proteomes" id="UP001151081"/>
    </source>
</evidence>
<keyword evidence="2" id="KW-1133">Transmembrane helix</keyword>
<dbReference type="AlphaFoldDB" id="A0A9X3XG54"/>
<keyword evidence="2" id="KW-0472">Membrane</keyword>
<gene>
    <name evidence="3" type="ORF">KEG57_50510</name>
</gene>
<sequence>MLDGATLAAIGAAPGALSTLGAVVLDGAAPGALSTLGAVVLDGAAPGALSTLGAVVLDGAALAALAVLGAVRLARNAPRGSHASRPCPMLSGSRRRHLTRESARA</sequence>
<dbReference type="Proteomes" id="UP001151081">
    <property type="component" value="Unassembled WGS sequence"/>
</dbReference>
<organism evidence="3 4">
    <name type="scientific">Polyangium jinanense</name>
    <dbReference type="NCBI Taxonomy" id="2829994"/>
    <lineage>
        <taxon>Bacteria</taxon>
        <taxon>Pseudomonadati</taxon>
        <taxon>Myxococcota</taxon>
        <taxon>Polyangia</taxon>
        <taxon>Polyangiales</taxon>
        <taxon>Polyangiaceae</taxon>
        <taxon>Polyangium</taxon>
    </lineage>
</organism>
<name>A0A9X3XG54_9BACT</name>
<evidence type="ECO:0000256" key="1">
    <source>
        <dbReference type="SAM" id="MobiDB-lite"/>
    </source>
</evidence>
<feature type="region of interest" description="Disordered" evidence="1">
    <location>
        <begin position="77"/>
        <end position="105"/>
    </location>
</feature>
<keyword evidence="2" id="KW-0812">Transmembrane</keyword>
<accession>A0A9X3XG54</accession>
<feature type="transmembrane region" description="Helical" evidence="2">
    <location>
        <begin position="45"/>
        <end position="71"/>
    </location>
</feature>
<reference evidence="3 4" key="1">
    <citation type="submission" date="2021-04" db="EMBL/GenBank/DDBJ databases">
        <title>Genome analysis of Polyangium sp.</title>
        <authorList>
            <person name="Li Y."/>
            <person name="Wang J."/>
        </authorList>
    </citation>
    <scope>NUCLEOTIDE SEQUENCE [LARGE SCALE GENOMIC DNA]</scope>
    <source>
        <strain evidence="3 4">SDU14</strain>
    </source>
</reference>